<name>A0ABD2XM41_9HYME</name>
<dbReference type="PROSITE" id="PS50878">
    <property type="entry name" value="RT_POL"/>
    <property type="match status" value="1"/>
</dbReference>
<dbReference type="InterPro" id="IPR036397">
    <property type="entry name" value="RNaseH_sf"/>
</dbReference>
<dbReference type="FunFam" id="1.10.340.70:FF:000001">
    <property type="entry name" value="Retrovirus-related Pol polyprotein from transposon gypsy-like Protein"/>
    <property type="match status" value="1"/>
</dbReference>
<evidence type="ECO:0000256" key="2">
    <source>
        <dbReference type="ARBA" id="ARBA00022679"/>
    </source>
</evidence>
<dbReference type="Pfam" id="PF17921">
    <property type="entry name" value="Integrase_H2C2"/>
    <property type="match status" value="1"/>
</dbReference>
<dbReference type="Proteomes" id="UP001627154">
    <property type="component" value="Unassembled WGS sequence"/>
</dbReference>
<evidence type="ECO:0000313" key="11">
    <source>
        <dbReference type="EMBL" id="KAL3406566.1"/>
    </source>
</evidence>
<keyword evidence="5" id="KW-0255">Endonuclease</keyword>
<evidence type="ECO:0000256" key="1">
    <source>
        <dbReference type="ARBA" id="ARBA00012493"/>
    </source>
</evidence>
<dbReference type="Pfam" id="PF17917">
    <property type="entry name" value="RT_RNaseH"/>
    <property type="match status" value="1"/>
</dbReference>
<dbReference type="InterPro" id="IPR001584">
    <property type="entry name" value="Integrase_cat-core"/>
</dbReference>
<feature type="compositionally biased region" description="Basic and acidic residues" evidence="8">
    <location>
        <begin position="1555"/>
        <end position="1572"/>
    </location>
</feature>
<dbReference type="Gene3D" id="3.30.70.270">
    <property type="match status" value="2"/>
</dbReference>
<dbReference type="Gene3D" id="3.10.10.10">
    <property type="entry name" value="HIV Type 1 Reverse Transcriptase, subunit A, domain 1"/>
    <property type="match status" value="1"/>
</dbReference>
<evidence type="ECO:0000313" key="12">
    <source>
        <dbReference type="Proteomes" id="UP001627154"/>
    </source>
</evidence>
<gene>
    <name evidence="11" type="ORF">TKK_000733</name>
</gene>
<feature type="region of interest" description="Disordered" evidence="8">
    <location>
        <begin position="1555"/>
        <end position="1624"/>
    </location>
</feature>
<dbReference type="Gene3D" id="3.30.420.10">
    <property type="entry name" value="Ribonuclease H-like superfamily/Ribonuclease H"/>
    <property type="match status" value="1"/>
</dbReference>
<dbReference type="PANTHER" id="PTHR37984">
    <property type="entry name" value="PROTEIN CBG26694"/>
    <property type="match status" value="1"/>
</dbReference>
<evidence type="ECO:0000256" key="5">
    <source>
        <dbReference type="ARBA" id="ARBA00022759"/>
    </source>
</evidence>
<evidence type="ECO:0000256" key="3">
    <source>
        <dbReference type="ARBA" id="ARBA00022695"/>
    </source>
</evidence>
<dbReference type="SUPFAM" id="SSF53098">
    <property type="entry name" value="Ribonuclease H-like"/>
    <property type="match status" value="1"/>
</dbReference>
<dbReference type="InterPro" id="IPR012337">
    <property type="entry name" value="RNaseH-like_sf"/>
</dbReference>
<dbReference type="InterPro" id="IPR041373">
    <property type="entry name" value="RT_RNaseH"/>
</dbReference>
<evidence type="ECO:0000256" key="7">
    <source>
        <dbReference type="ARBA" id="ARBA00022918"/>
    </source>
</evidence>
<evidence type="ECO:0000259" key="9">
    <source>
        <dbReference type="PROSITE" id="PS50878"/>
    </source>
</evidence>
<dbReference type="CDD" id="cd01647">
    <property type="entry name" value="RT_LTR"/>
    <property type="match status" value="1"/>
</dbReference>
<feature type="compositionally biased region" description="Pro residues" evidence="8">
    <location>
        <begin position="1605"/>
        <end position="1614"/>
    </location>
</feature>
<dbReference type="Pfam" id="PF00665">
    <property type="entry name" value="rve"/>
    <property type="match status" value="1"/>
</dbReference>
<dbReference type="FunFam" id="3.10.20.370:FF:000001">
    <property type="entry name" value="Retrovirus-related Pol polyprotein from transposon 17.6-like protein"/>
    <property type="match status" value="1"/>
</dbReference>
<proteinExistence type="predicted"/>
<protein>
    <recommendedName>
        <fullName evidence="1">RNA-directed DNA polymerase</fullName>
        <ecNumber evidence="1">2.7.7.49</ecNumber>
    </recommendedName>
</protein>
<dbReference type="FunFam" id="3.30.70.270:FF:000020">
    <property type="entry name" value="Transposon Tf2-6 polyprotein-like Protein"/>
    <property type="match status" value="1"/>
</dbReference>
<keyword evidence="3" id="KW-0548">Nucleotidyltransferase</keyword>
<dbReference type="InterPro" id="IPR041588">
    <property type="entry name" value="Integrase_H2C2"/>
</dbReference>
<keyword evidence="12" id="KW-1185">Reference proteome</keyword>
<dbReference type="FunFam" id="3.30.420.10:FF:000032">
    <property type="entry name" value="Retrovirus-related Pol polyprotein from transposon 297-like Protein"/>
    <property type="match status" value="1"/>
</dbReference>
<feature type="region of interest" description="Disordered" evidence="8">
    <location>
        <begin position="112"/>
        <end position="147"/>
    </location>
</feature>
<dbReference type="InterPro" id="IPR043128">
    <property type="entry name" value="Rev_trsase/Diguanyl_cyclase"/>
</dbReference>
<dbReference type="Pfam" id="PF00078">
    <property type="entry name" value="RVT_1"/>
    <property type="match status" value="1"/>
</dbReference>
<dbReference type="PROSITE" id="PS50994">
    <property type="entry name" value="INTEGRASE"/>
    <property type="match status" value="1"/>
</dbReference>
<keyword evidence="6" id="KW-0378">Hydrolase</keyword>
<feature type="compositionally biased region" description="Low complexity" evidence="8">
    <location>
        <begin position="1615"/>
        <end position="1624"/>
    </location>
</feature>
<feature type="domain" description="Integrase catalytic" evidence="10">
    <location>
        <begin position="1178"/>
        <end position="1339"/>
    </location>
</feature>
<feature type="compositionally biased region" description="Basic and acidic residues" evidence="8">
    <location>
        <begin position="903"/>
        <end position="913"/>
    </location>
</feature>
<dbReference type="CDD" id="cd09274">
    <property type="entry name" value="RNase_HI_RT_Ty3"/>
    <property type="match status" value="1"/>
</dbReference>
<organism evidence="11 12">
    <name type="scientific">Trichogramma kaykai</name>
    <dbReference type="NCBI Taxonomy" id="54128"/>
    <lineage>
        <taxon>Eukaryota</taxon>
        <taxon>Metazoa</taxon>
        <taxon>Ecdysozoa</taxon>
        <taxon>Arthropoda</taxon>
        <taxon>Hexapoda</taxon>
        <taxon>Insecta</taxon>
        <taxon>Pterygota</taxon>
        <taxon>Neoptera</taxon>
        <taxon>Endopterygota</taxon>
        <taxon>Hymenoptera</taxon>
        <taxon>Apocrita</taxon>
        <taxon>Proctotrupomorpha</taxon>
        <taxon>Chalcidoidea</taxon>
        <taxon>Trichogrammatidae</taxon>
        <taxon>Trichogramma</taxon>
    </lineage>
</organism>
<dbReference type="InterPro" id="IPR043502">
    <property type="entry name" value="DNA/RNA_pol_sf"/>
</dbReference>
<evidence type="ECO:0000256" key="6">
    <source>
        <dbReference type="ARBA" id="ARBA00022801"/>
    </source>
</evidence>
<dbReference type="PANTHER" id="PTHR37984:SF5">
    <property type="entry name" value="PROTEIN NYNRIN-LIKE"/>
    <property type="match status" value="1"/>
</dbReference>
<dbReference type="SUPFAM" id="SSF56672">
    <property type="entry name" value="DNA/RNA polymerases"/>
    <property type="match status" value="1"/>
</dbReference>
<dbReference type="InterPro" id="IPR000477">
    <property type="entry name" value="RT_dom"/>
</dbReference>
<reference evidence="11 12" key="1">
    <citation type="journal article" date="2024" name="bioRxiv">
        <title>A reference genome for Trichogramma kaykai: A tiny desert-dwelling parasitoid wasp with competing sex-ratio distorters.</title>
        <authorList>
            <person name="Culotta J."/>
            <person name="Lindsey A.R."/>
        </authorList>
    </citation>
    <scope>NUCLEOTIDE SEQUENCE [LARGE SCALE GENOMIC DNA]</scope>
    <source>
        <strain evidence="11 12">KSX58</strain>
    </source>
</reference>
<dbReference type="EMBL" id="JBJJXI010000018">
    <property type="protein sequence ID" value="KAL3406566.1"/>
    <property type="molecule type" value="Genomic_DNA"/>
</dbReference>
<dbReference type="EC" id="2.7.7.49" evidence="1"/>
<evidence type="ECO:0000259" key="10">
    <source>
        <dbReference type="PROSITE" id="PS50994"/>
    </source>
</evidence>
<keyword evidence="2" id="KW-0808">Transferase</keyword>
<evidence type="ECO:0000256" key="4">
    <source>
        <dbReference type="ARBA" id="ARBA00022722"/>
    </source>
</evidence>
<comment type="caution">
    <text evidence="11">The sequence shown here is derived from an EMBL/GenBank/DDBJ whole genome shotgun (WGS) entry which is preliminary data.</text>
</comment>
<dbReference type="GO" id="GO:0004519">
    <property type="term" value="F:endonuclease activity"/>
    <property type="evidence" value="ECO:0007669"/>
    <property type="project" value="UniProtKB-KW"/>
</dbReference>
<dbReference type="Gene3D" id="1.10.340.70">
    <property type="match status" value="1"/>
</dbReference>
<evidence type="ECO:0000256" key="8">
    <source>
        <dbReference type="SAM" id="MobiDB-lite"/>
    </source>
</evidence>
<feature type="region of interest" description="Disordered" evidence="8">
    <location>
        <begin position="899"/>
        <end position="924"/>
    </location>
</feature>
<feature type="compositionally biased region" description="Basic and acidic residues" evidence="8">
    <location>
        <begin position="112"/>
        <end position="137"/>
    </location>
</feature>
<dbReference type="GO" id="GO:0003964">
    <property type="term" value="F:RNA-directed DNA polymerase activity"/>
    <property type="evidence" value="ECO:0007669"/>
    <property type="project" value="UniProtKB-KW"/>
</dbReference>
<sequence length="1624" mass="186405">MIDTGASVNLIKQSKVAKNAFINDNRAYLKGIAPDLIMTLGEISVLINGITLIKIQVVCDNFPIFQDGLLGTKSLQECRSNIDYLSNTIRLDTQILPFETCCQLTSMPSEREVARDRKPIHTTSHEIRSNEDIDSINRNKTPYTSTSTSQISESYKLSEVAKESSIENDELNKKLKVILNAPCRETILEKINEVYEIVKSDITDAESSYANKSKVDSDNTENFVNADLYEIKTIENVDLKEIDNVDLSETDNVNENDNADLSKNNNEICHENNLKIDFEEKRGNTENENEIKLPHRSERKNFELENCVMLFDKNRKENIEENIEEINNENYDNNKIKELFMIGTLLEKDLREEVAFFENFDDSELSFVNERIIHINDSYEVNANNNGDYDKIDENERFDKLLKALGIKYNQSKELNKIIDLIREYADIFHLKGETLGATHIIEHAIYTKDDAPINARPYRFPAALREELHRQVNEMLETGIIESSESPYRSNIFLVPKPPDKEGNKRYRLVVDFRQLNEKTIPDRYPLPNILDIIDQVGGSKYFSTLDLSSGFYQCMLRPEDRHKTAFSTNFGLFQFRKMPMGLCNSPATFQRAMDRAFKGLQGHDLFLYLDDCVIFAKSEEEHFDKLKRFFQRTREVNLKLQPEKCKFFENEVVYLGHVLNSEGVQCDPKKLEAVKNFPTPKNVKNIRQFLGLCGYYRRFIKNFAGIAKPLTELQKKDTEFCWNEERQIAFDTLKAKLCEKPILQIADPKLPYVVTCDASGYAIGGFLAQSKNGLDLPIGYVSRMLTDTEKRYDTYSREALAIVFTIEKFKPYLLGNKFTVYTDHKPLLYFRNSKDPNSRVSRYQFLLSSMDFDIQYKPGRANAVADCLSRNPIVEAVNAIETRARKPINYKITRTYRKKAKNDDDKEEQKSTDNNASDALDLKPSEPAAEALESEPTQQLEGAIETSAAEEELERRTPLPQFVLRKIFVRCKQQLFMRKDNYIFFIDSLGKPCDDGARQLQNHSKLPNITNSEVGKVTVIRDKNQYNFAITIRNIELESTPTIINNIRNGFNDLKDILLELDLKCISIAKSESIENTPWNIIEEIMSEILVDVKTQIVLCEGTIQFVEPPDRMKILEEMHCSAIGGHKGITKVFRRIKGLYYWPQMKKDVQQFIQRCVKCQIKKLVRVKTRQPLCISDTPRRSVDKVALDIVGPFPVTSKGNNNILTIQCNFSKYCVAVAIPNATAEVIADAFLKNFICIYGTPSIVLSDRGQAFLSKVFTNMAKALKIRTMCTSSYNPAGNGSLERSHHSLAEYIKTIIDKHSEWDDILQLAMFSYNTSVHEAHEFQPFQLMFGRMPNLPTTDHLNKASKIITYGDFIQDMCNNLAKINEIAHEKLVAAKLRAKYYYDKKINEVNFKVGDSVWLLRGGKKKKLEDQYTGPYTIVETFKNKPHVKIELKKNKHSVVHCNRLRLSKITPNNGNDYNKSVKLKCGNNIHKISTNTAVVIKLNDSCTIDNEWARREPLYDGFIIPDVEIFPSIKRIKNRHCIALLGAVWNSVTQLLLHLGHRRRERERGEEIQRLEREREAARIRSQQAISPTGPPAPIENGEVPIRKKRQAPETPTAPPRPASPIYPAIRSSMF</sequence>
<feature type="compositionally biased region" description="Polar residues" evidence="8">
    <location>
        <begin position="138"/>
        <end position="147"/>
    </location>
</feature>
<keyword evidence="7" id="KW-0695">RNA-directed DNA polymerase</keyword>
<dbReference type="InterPro" id="IPR050951">
    <property type="entry name" value="Retrovirus_Pol_polyprotein"/>
</dbReference>
<keyword evidence="4" id="KW-0540">Nuclease</keyword>
<dbReference type="GO" id="GO:0042575">
    <property type="term" value="C:DNA polymerase complex"/>
    <property type="evidence" value="ECO:0007669"/>
    <property type="project" value="UniProtKB-ARBA"/>
</dbReference>
<feature type="domain" description="Reverse transcriptase" evidence="9">
    <location>
        <begin position="477"/>
        <end position="661"/>
    </location>
</feature>
<accession>A0ABD2XM41</accession>